<reference evidence="2 3" key="1">
    <citation type="submission" date="2017-02" db="EMBL/GenBank/DDBJ databases">
        <title>Complete genome sequence of the cold-active Pseudoalteromonas aliena strain EH1 isolated from Arctic seawater.</title>
        <authorList>
            <person name="Kim E."/>
            <person name="Heo E."/>
            <person name="Kim H."/>
            <person name="Kim D."/>
        </authorList>
    </citation>
    <scope>NUCLEOTIDE SEQUENCE [LARGE SCALE GENOMIC DNA]</scope>
    <source>
        <strain evidence="2 3">EH1</strain>
    </source>
</reference>
<proteinExistence type="predicted"/>
<keyword evidence="1" id="KW-0732">Signal</keyword>
<sequence length="152" mass="16688">MFKQLILLFALGMPLIACADTAPFSGGITADALLSEHNKFSEQYKAFTPTAQDIALMQKLAGKELIVLFGTWCHDSQREVPKLIKLLEESKVKLASIEYVAVGYNKQDDAGIAQANDLQYTATFIVKQNGKELLRVIEKPTGTLAQDLTQGL</sequence>
<feature type="signal peptide" evidence="1">
    <location>
        <begin position="1"/>
        <end position="19"/>
    </location>
</feature>
<dbReference type="KEGG" id="paln:B0W48_02555"/>
<dbReference type="AlphaFoldDB" id="A0A1Q2GUH7"/>
<accession>A0A1Q2GUH7</accession>
<feature type="chain" id="PRO_5013247449" evidence="1">
    <location>
        <begin position="20"/>
        <end position="152"/>
    </location>
</feature>
<gene>
    <name evidence="2" type="ORF">B0W48_02555</name>
</gene>
<dbReference type="RefSeq" id="WP_077535499.1">
    <property type="nucleotide sequence ID" value="NZ_CP019628.1"/>
</dbReference>
<dbReference type="STRING" id="247523.B0W48_02555"/>
<organism evidence="2 3">
    <name type="scientific">Pseudoalteromonas aliena</name>
    <dbReference type="NCBI Taxonomy" id="247523"/>
    <lineage>
        <taxon>Bacteria</taxon>
        <taxon>Pseudomonadati</taxon>
        <taxon>Pseudomonadota</taxon>
        <taxon>Gammaproteobacteria</taxon>
        <taxon>Alteromonadales</taxon>
        <taxon>Pseudoalteromonadaceae</taxon>
        <taxon>Pseudoalteromonas</taxon>
    </lineage>
</organism>
<name>A0A1Q2GUH7_9GAMM</name>
<evidence type="ECO:0000313" key="2">
    <source>
        <dbReference type="EMBL" id="AQP98774.1"/>
    </source>
</evidence>
<dbReference type="SUPFAM" id="SSF52833">
    <property type="entry name" value="Thioredoxin-like"/>
    <property type="match status" value="1"/>
</dbReference>
<evidence type="ECO:0000256" key="1">
    <source>
        <dbReference type="SAM" id="SignalP"/>
    </source>
</evidence>
<evidence type="ECO:0000313" key="3">
    <source>
        <dbReference type="Proteomes" id="UP000188243"/>
    </source>
</evidence>
<dbReference type="Proteomes" id="UP000188243">
    <property type="component" value="Chromosome"/>
</dbReference>
<dbReference type="InterPro" id="IPR036249">
    <property type="entry name" value="Thioredoxin-like_sf"/>
</dbReference>
<dbReference type="Gene3D" id="3.40.30.10">
    <property type="entry name" value="Glutaredoxin"/>
    <property type="match status" value="1"/>
</dbReference>
<dbReference type="EMBL" id="CP019628">
    <property type="protein sequence ID" value="AQP98774.1"/>
    <property type="molecule type" value="Genomic_DNA"/>
</dbReference>
<protein>
    <submittedName>
        <fullName evidence="2">Thiol reductase thioredoxin</fullName>
    </submittedName>
</protein>